<name>A0ACB8RQ65_9AGAM</name>
<accession>A0ACB8RQ65</accession>
<proteinExistence type="predicted"/>
<keyword evidence="2" id="KW-1185">Reference proteome</keyword>
<comment type="caution">
    <text evidence="1">The sequence shown here is derived from an EMBL/GenBank/DDBJ whole genome shotgun (WGS) entry which is preliminary data.</text>
</comment>
<reference evidence="1" key="1">
    <citation type="submission" date="2021-02" db="EMBL/GenBank/DDBJ databases">
        <authorList>
            <consortium name="DOE Joint Genome Institute"/>
            <person name="Ahrendt S."/>
            <person name="Looney B.P."/>
            <person name="Miyauchi S."/>
            <person name="Morin E."/>
            <person name="Drula E."/>
            <person name="Courty P.E."/>
            <person name="Chicoki N."/>
            <person name="Fauchery L."/>
            <person name="Kohler A."/>
            <person name="Kuo A."/>
            <person name="Labutti K."/>
            <person name="Pangilinan J."/>
            <person name="Lipzen A."/>
            <person name="Riley R."/>
            <person name="Andreopoulos W."/>
            <person name="He G."/>
            <person name="Johnson J."/>
            <person name="Barry K.W."/>
            <person name="Grigoriev I.V."/>
            <person name="Nagy L."/>
            <person name="Hibbett D."/>
            <person name="Henrissat B."/>
            <person name="Matheny P.B."/>
            <person name="Labbe J."/>
            <person name="Martin F."/>
        </authorList>
    </citation>
    <scope>NUCLEOTIDE SEQUENCE</scope>
    <source>
        <strain evidence="1">FP105234-sp</strain>
    </source>
</reference>
<gene>
    <name evidence="1" type="ORF">FA95DRAFT_1680321</name>
</gene>
<dbReference type="Proteomes" id="UP000814033">
    <property type="component" value="Unassembled WGS sequence"/>
</dbReference>
<evidence type="ECO:0000313" key="1">
    <source>
        <dbReference type="EMBL" id="KAI0045653.1"/>
    </source>
</evidence>
<sequence>MSPGRKEHAESEEYWQAAAQPRLALADVIPPSNDTIALAAACSRLDEESAALRRVLSAIYTRRNALFLSCRIPPEVLTIIFAFCRDDSVEDVELTNHSKSLDSHRNWIRITHVCRRWRDVALNCSSLWWDVNLAYGPDWMEEIITRAKNTPIIFRRESPDFFVTDRLLDVVRSRLPRMKGLRWKGGNMLREDSAERTFWRLLADPAPILVALELNASILSSPVSLPDNLFAGTAPRLQRVRLSNISQFPWGSPLMQRLVSLYLDFPLDAPRPAHLPSLPLLLTALKQMTFLKELHLSHCLPRAVPPETAIDLSQLTFLSLTDEAFICLTVLRSLCLLPNITLHLTPAVDSEDSLGEFFTALSEKLHPDHCSFTRMEVNTTCDATIRDVGELVHNVVEVRAWREGFPEDDPGPPHLAVNVRSDVPIGHMEIFQMFCDEMPIQYGALRSLWVYAELEWLVSEWKDLLAAAEGLRELVASAEAMTNMWSVLGMELGASADIASSGERIYCPRLEVLELRDMDLDLMQPTYYVFLGESDYGSEELGEVLLGCLSVRKAHGVPIKTIRLRGCTADDQLMAALARIVPSVVLIDR</sequence>
<evidence type="ECO:0000313" key="2">
    <source>
        <dbReference type="Proteomes" id="UP000814033"/>
    </source>
</evidence>
<dbReference type="EMBL" id="MU275945">
    <property type="protein sequence ID" value="KAI0045653.1"/>
    <property type="molecule type" value="Genomic_DNA"/>
</dbReference>
<organism evidence="1 2">
    <name type="scientific">Auriscalpium vulgare</name>
    <dbReference type="NCBI Taxonomy" id="40419"/>
    <lineage>
        <taxon>Eukaryota</taxon>
        <taxon>Fungi</taxon>
        <taxon>Dikarya</taxon>
        <taxon>Basidiomycota</taxon>
        <taxon>Agaricomycotina</taxon>
        <taxon>Agaricomycetes</taxon>
        <taxon>Russulales</taxon>
        <taxon>Auriscalpiaceae</taxon>
        <taxon>Auriscalpium</taxon>
    </lineage>
</organism>
<protein>
    <submittedName>
        <fullName evidence="1">Uncharacterized protein</fullName>
    </submittedName>
</protein>
<reference evidence="1" key="2">
    <citation type="journal article" date="2022" name="New Phytol.">
        <title>Evolutionary transition to the ectomycorrhizal habit in the genomes of a hyperdiverse lineage of mushroom-forming fungi.</title>
        <authorList>
            <person name="Looney B."/>
            <person name="Miyauchi S."/>
            <person name="Morin E."/>
            <person name="Drula E."/>
            <person name="Courty P.E."/>
            <person name="Kohler A."/>
            <person name="Kuo A."/>
            <person name="LaButti K."/>
            <person name="Pangilinan J."/>
            <person name="Lipzen A."/>
            <person name="Riley R."/>
            <person name="Andreopoulos W."/>
            <person name="He G."/>
            <person name="Johnson J."/>
            <person name="Nolan M."/>
            <person name="Tritt A."/>
            <person name="Barry K.W."/>
            <person name="Grigoriev I.V."/>
            <person name="Nagy L.G."/>
            <person name="Hibbett D."/>
            <person name="Henrissat B."/>
            <person name="Matheny P.B."/>
            <person name="Labbe J."/>
            <person name="Martin F.M."/>
        </authorList>
    </citation>
    <scope>NUCLEOTIDE SEQUENCE</scope>
    <source>
        <strain evidence="1">FP105234-sp</strain>
    </source>
</reference>